<comment type="caution">
    <text evidence="1">The sequence shown here is derived from an EMBL/GenBank/DDBJ whole genome shotgun (WGS) entry which is preliminary data.</text>
</comment>
<sequence>MVYSVEGPTRATISTDNVPTAVCIDHELDNVIYIGDEEGMVSVYDTKLTSYIYRLQTNRGAVMKMMTRDEGLFVAFSEFDITFLTLCSLQIDLTIILE</sequence>
<protein>
    <submittedName>
        <fullName evidence="1">Uncharacterized protein</fullName>
    </submittedName>
</protein>
<dbReference type="STRING" id="29170.A0A368FKM4"/>
<keyword evidence="2" id="KW-1185">Reference proteome</keyword>
<gene>
    <name evidence="1" type="ORF">ANCCAN_23507</name>
</gene>
<dbReference type="InterPro" id="IPR036322">
    <property type="entry name" value="WD40_repeat_dom_sf"/>
</dbReference>
<evidence type="ECO:0000313" key="2">
    <source>
        <dbReference type="Proteomes" id="UP000252519"/>
    </source>
</evidence>
<proteinExistence type="predicted"/>
<dbReference type="Proteomes" id="UP000252519">
    <property type="component" value="Unassembled WGS sequence"/>
</dbReference>
<dbReference type="AlphaFoldDB" id="A0A368FKM4"/>
<dbReference type="OrthoDB" id="8020218at2759"/>
<organism evidence="1 2">
    <name type="scientific">Ancylostoma caninum</name>
    <name type="common">Dog hookworm</name>
    <dbReference type="NCBI Taxonomy" id="29170"/>
    <lineage>
        <taxon>Eukaryota</taxon>
        <taxon>Metazoa</taxon>
        <taxon>Ecdysozoa</taxon>
        <taxon>Nematoda</taxon>
        <taxon>Chromadorea</taxon>
        <taxon>Rhabditida</taxon>
        <taxon>Rhabditina</taxon>
        <taxon>Rhabditomorpha</taxon>
        <taxon>Strongyloidea</taxon>
        <taxon>Ancylostomatidae</taxon>
        <taxon>Ancylostomatinae</taxon>
        <taxon>Ancylostoma</taxon>
    </lineage>
</organism>
<name>A0A368FKM4_ANCCA</name>
<evidence type="ECO:0000313" key="1">
    <source>
        <dbReference type="EMBL" id="RCN30717.1"/>
    </source>
</evidence>
<dbReference type="SUPFAM" id="SSF50978">
    <property type="entry name" value="WD40 repeat-like"/>
    <property type="match status" value="1"/>
</dbReference>
<accession>A0A368FKM4</accession>
<dbReference type="EMBL" id="JOJR01001482">
    <property type="protein sequence ID" value="RCN30717.1"/>
    <property type="molecule type" value="Genomic_DNA"/>
</dbReference>
<reference evidence="1 2" key="1">
    <citation type="submission" date="2014-10" db="EMBL/GenBank/DDBJ databases">
        <title>Draft genome of the hookworm Ancylostoma caninum.</title>
        <authorList>
            <person name="Mitreva M."/>
        </authorList>
    </citation>
    <scope>NUCLEOTIDE SEQUENCE [LARGE SCALE GENOMIC DNA]</scope>
    <source>
        <strain evidence="1 2">Baltimore</strain>
    </source>
</reference>